<proteinExistence type="predicted"/>
<evidence type="ECO:0000313" key="1">
    <source>
        <dbReference type="EMBL" id="KIG15335.1"/>
    </source>
</evidence>
<name>A0A0C2D0G5_9BACT</name>
<accession>A0A0C2D0G5</accession>
<evidence type="ECO:0000313" key="2">
    <source>
        <dbReference type="Proteomes" id="UP000031599"/>
    </source>
</evidence>
<protein>
    <submittedName>
        <fullName evidence="1">Uncharacterized protein</fullName>
    </submittedName>
</protein>
<gene>
    <name evidence="1" type="ORF">DB30_05667</name>
</gene>
<reference evidence="1 2" key="1">
    <citation type="submission" date="2014-12" db="EMBL/GenBank/DDBJ databases">
        <title>Genome assembly of Enhygromyxa salina DSM 15201.</title>
        <authorList>
            <person name="Sharma G."/>
            <person name="Subramanian S."/>
        </authorList>
    </citation>
    <scope>NUCLEOTIDE SEQUENCE [LARGE SCALE GENOMIC DNA]</scope>
    <source>
        <strain evidence="1 2">DSM 15201</strain>
    </source>
</reference>
<dbReference type="EMBL" id="JMCC02000056">
    <property type="protein sequence ID" value="KIG15335.1"/>
    <property type="molecule type" value="Genomic_DNA"/>
</dbReference>
<sequence>MELRHPRPASPIKSELDVPEVGEFVKAAVHAARLDLPG</sequence>
<dbReference type="AlphaFoldDB" id="A0A0C2D0G5"/>
<organism evidence="1 2">
    <name type="scientific">Enhygromyxa salina</name>
    <dbReference type="NCBI Taxonomy" id="215803"/>
    <lineage>
        <taxon>Bacteria</taxon>
        <taxon>Pseudomonadati</taxon>
        <taxon>Myxococcota</taxon>
        <taxon>Polyangia</taxon>
        <taxon>Nannocystales</taxon>
        <taxon>Nannocystaceae</taxon>
        <taxon>Enhygromyxa</taxon>
    </lineage>
</organism>
<comment type="caution">
    <text evidence="1">The sequence shown here is derived from an EMBL/GenBank/DDBJ whole genome shotgun (WGS) entry which is preliminary data.</text>
</comment>
<dbReference type="Proteomes" id="UP000031599">
    <property type="component" value="Unassembled WGS sequence"/>
</dbReference>